<dbReference type="SUPFAM" id="SSF48557">
    <property type="entry name" value="L-aspartase-like"/>
    <property type="match status" value="1"/>
</dbReference>
<dbReference type="InterPro" id="IPR004769">
    <property type="entry name" value="Pur_lyase"/>
</dbReference>
<dbReference type="Gene3D" id="1.10.40.30">
    <property type="entry name" value="Fumarase/aspartase (C-terminal domain)"/>
    <property type="match status" value="1"/>
</dbReference>
<dbReference type="InterPro" id="IPR020557">
    <property type="entry name" value="Fumarate_lyase_CS"/>
</dbReference>
<evidence type="ECO:0000256" key="1">
    <source>
        <dbReference type="ARBA" id="ARBA00023239"/>
    </source>
</evidence>
<dbReference type="PROSITE" id="PS00163">
    <property type="entry name" value="FUMARATE_LYASES"/>
    <property type="match status" value="1"/>
</dbReference>
<dbReference type="PANTHER" id="PTHR43172:SF1">
    <property type="entry name" value="ADENYLOSUCCINATE LYASE"/>
    <property type="match status" value="1"/>
</dbReference>
<dbReference type="AlphaFoldDB" id="A0AAF0CI11"/>
<dbReference type="PANTHER" id="PTHR43172">
    <property type="entry name" value="ADENYLOSUCCINATE LYASE"/>
    <property type="match status" value="1"/>
</dbReference>
<dbReference type="GO" id="GO:0044208">
    <property type="term" value="P:'de novo' AMP biosynthetic process"/>
    <property type="evidence" value="ECO:0007669"/>
    <property type="project" value="TreeGrafter"/>
</dbReference>
<dbReference type="InterPro" id="IPR000362">
    <property type="entry name" value="Fumarate_lyase_fam"/>
</dbReference>
<evidence type="ECO:0000313" key="6">
    <source>
        <dbReference type="Proteomes" id="UP001218638"/>
    </source>
</evidence>
<dbReference type="GO" id="GO:0005829">
    <property type="term" value="C:cytosol"/>
    <property type="evidence" value="ECO:0007669"/>
    <property type="project" value="TreeGrafter"/>
</dbReference>
<dbReference type="EMBL" id="CP119075">
    <property type="protein sequence ID" value="WED64877.1"/>
    <property type="molecule type" value="Genomic_DNA"/>
</dbReference>
<dbReference type="EC" id="4.3.2.2" evidence="2 3"/>
<dbReference type="GO" id="GO:0070626">
    <property type="term" value="F:(S)-2-(5-amino-1-(5-phospho-D-ribosyl)imidazole-4-carboxamido) succinate lyase (fumarate-forming) activity"/>
    <property type="evidence" value="ECO:0007669"/>
    <property type="project" value="TreeGrafter"/>
</dbReference>
<evidence type="ECO:0000313" key="5">
    <source>
        <dbReference type="EMBL" id="WED64877.1"/>
    </source>
</evidence>
<comment type="catalytic activity">
    <reaction evidence="3">
        <text>N(6)-(1,2-dicarboxyethyl)-AMP = fumarate + AMP</text>
        <dbReference type="Rhea" id="RHEA:16853"/>
        <dbReference type="ChEBI" id="CHEBI:29806"/>
        <dbReference type="ChEBI" id="CHEBI:57567"/>
        <dbReference type="ChEBI" id="CHEBI:456215"/>
        <dbReference type="EC" id="4.3.2.2"/>
    </reaction>
</comment>
<dbReference type="Pfam" id="PF00206">
    <property type="entry name" value="Lyase_1"/>
    <property type="match status" value="1"/>
</dbReference>
<keyword evidence="6" id="KW-1185">Reference proteome</keyword>
<dbReference type="Gene3D" id="1.10.275.60">
    <property type="match status" value="1"/>
</dbReference>
<dbReference type="KEGG" id="slom:PXH66_21230"/>
<comment type="similarity">
    <text evidence="3">Belongs to the lyase 1 family. Adenylosuccinate lyase subfamily.</text>
</comment>
<comment type="catalytic activity">
    <reaction evidence="3">
        <text>(2S)-2-[5-amino-1-(5-phospho-beta-D-ribosyl)imidazole-4-carboxamido]succinate = 5-amino-1-(5-phospho-beta-D-ribosyl)imidazole-4-carboxamide + fumarate</text>
        <dbReference type="Rhea" id="RHEA:23920"/>
        <dbReference type="ChEBI" id="CHEBI:29806"/>
        <dbReference type="ChEBI" id="CHEBI:58443"/>
        <dbReference type="ChEBI" id="CHEBI:58475"/>
        <dbReference type="EC" id="4.3.2.2"/>
    </reaction>
</comment>
<keyword evidence="3" id="KW-0658">Purine biosynthesis</keyword>
<gene>
    <name evidence="5" type="primary">purB</name>
    <name evidence="5" type="ORF">PXH66_21230</name>
</gene>
<dbReference type="InterPro" id="IPR019468">
    <property type="entry name" value="AdenyloSucc_lyase_C"/>
</dbReference>
<proteinExistence type="inferred from homology"/>
<protein>
    <recommendedName>
        <fullName evidence="2 3">Adenylosuccinate lyase</fullName>
        <shortName evidence="3">ASL</shortName>
        <ecNumber evidence="2 3">4.3.2.2</ecNumber>
    </recommendedName>
    <alternativeName>
        <fullName evidence="3">Adenylosuccinase</fullName>
    </alternativeName>
</protein>
<dbReference type="RefSeq" id="WP_330931858.1">
    <property type="nucleotide sequence ID" value="NZ_CP119075.1"/>
</dbReference>
<dbReference type="Proteomes" id="UP001218638">
    <property type="component" value="Chromosome"/>
</dbReference>
<evidence type="ECO:0000259" key="4">
    <source>
        <dbReference type="SMART" id="SM00998"/>
    </source>
</evidence>
<dbReference type="Pfam" id="PF10397">
    <property type="entry name" value="ADSL_C"/>
    <property type="match status" value="1"/>
</dbReference>
<organism evidence="5 6">
    <name type="scientific">Synoicihabitans lomoniglobus</name>
    <dbReference type="NCBI Taxonomy" id="2909285"/>
    <lineage>
        <taxon>Bacteria</taxon>
        <taxon>Pseudomonadati</taxon>
        <taxon>Verrucomicrobiota</taxon>
        <taxon>Opitutia</taxon>
        <taxon>Opitutales</taxon>
        <taxon>Opitutaceae</taxon>
        <taxon>Synoicihabitans</taxon>
    </lineage>
</organism>
<dbReference type="GO" id="GO:0004018">
    <property type="term" value="F:N6-(1,2-dicarboxyethyl)AMP AMP-lyase (fumarate-forming) activity"/>
    <property type="evidence" value="ECO:0007669"/>
    <property type="project" value="UniProtKB-UniRule"/>
</dbReference>
<comment type="pathway">
    <text evidence="3">Purine metabolism; AMP biosynthesis via de novo pathway; AMP from IMP: step 2/2.</text>
</comment>
<dbReference type="Gene3D" id="1.20.200.10">
    <property type="entry name" value="Fumarase/aspartase (Central domain)"/>
    <property type="match status" value="1"/>
</dbReference>
<keyword evidence="1 3" id="KW-0456">Lyase</keyword>
<accession>A0AAF0CI11</accession>
<dbReference type="PRINTS" id="PR00149">
    <property type="entry name" value="FUMRATELYASE"/>
</dbReference>
<comment type="pathway">
    <text evidence="3">Purine metabolism; IMP biosynthesis via de novo pathway; 5-amino-1-(5-phospho-D-ribosyl)imidazole-4-carboxamide from 5-amino-1-(5-phospho-D-ribosyl)imidazole-4-carboxylate: step 2/2.</text>
</comment>
<dbReference type="InterPro" id="IPR022761">
    <property type="entry name" value="Fumarate_lyase_N"/>
</dbReference>
<dbReference type="InterPro" id="IPR008948">
    <property type="entry name" value="L-Aspartase-like"/>
</dbReference>
<dbReference type="NCBIfam" id="TIGR00928">
    <property type="entry name" value="purB"/>
    <property type="match status" value="1"/>
</dbReference>
<sequence>MPKKSAQPAPATRIAPAITNVLAERYASPAIKAIWSPTGRVEIERDYWIAIMKAQRSLGIAIPAAAISDYEKVKDQIDLASIDARERVTLHDVKARIEEFNGLAGRESIHLGLTSRDLTENVEQLQILRSLTVVRQKTVAALLGYAKRAKQYRNILLTGRTHNVPAQPTTLGKRIAMFGEELLAAFTRFDELSARYPARGLKGAVGTQLDQFTLLGGDAKKVARLEQSVLKHLGFKSALGAVGQVYPRTLDFEVVSALHQIGAAAASFATTLRLMAGQGLLTEGFQKGQVGSSAMPHKMNARNCERICGFSAILSGHVAMTSALAGHQWNEGDVSCSVVRRVALPDAFYAIDGLLETLLNVLNQLTVFPKVIAAESARNLPFLATTTIMMAAVKKGAGRETAHAAIKEHALASAAAIREGREPGMVERLAADDRLGLDASAIHAILADTGSFVGAAPAQVDTFVDTARATARKVKGASSLKPGRLL</sequence>
<dbReference type="SMART" id="SM00998">
    <property type="entry name" value="ADSL_C"/>
    <property type="match status" value="1"/>
</dbReference>
<evidence type="ECO:0000256" key="3">
    <source>
        <dbReference type="RuleBase" id="RU361172"/>
    </source>
</evidence>
<name>A0AAF0CI11_9BACT</name>
<feature type="domain" description="Adenylosuccinate lyase C-terminal" evidence="4">
    <location>
        <begin position="380"/>
        <end position="464"/>
    </location>
</feature>
<evidence type="ECO:0000256" key="2">
    <source>
        <dbReference type="NCBIfam" id="TIGR00928"/>
    </source>
</evidence>
<reference evidence="5" key="1">
    <citation type="submission" date="2023-03" db="EMBL/GenBank/DDBJ databases">
        <title>Lomoglobus Profundus gen. nov., sp. nov., a novel member of the phylum Verrucomicrobia, isolated from deep-marine sediment of South China Sea.</title>
        <authorList>
            <person name="Ahmad T."/>
            <person name="Ishaq S.E."/>
            <person name="Wang F."/>
        </authorList>
    </citation>
    <scope>NUCLEOTIDE SEQUENCE</scope>
    <source>
        <strain evidence="5">LMO-M01</strain>
    </source>
</reference>